<feature type="region of interest" description="Disordered" evidence="1">
    <location>
        <begin position="1"/>
        <end position="22"/>
    </location>
</feature>
<evidence type="ECO:0000256" key="1">
    <source>
        <dbReference type="SAM" id="MobiDB-lite"/>
    </source>
</evidence>
<keyword evidence="2" id="KW-1133">Transmembrane helix</keyword>
<dbReference type="AlphaFoldDB" id="A0A0M5IY39"/>
<protein>
    <submittedName>
        <fullName evidence="3">CG30377</fullName>
    </submittedName>
</protein>
<dbReference type="OrthoDB" id="8068458at2759"/>
<accession>A0A0M5IY39</accession>
<evidence type="ECO:0000256" key="2">
    <source>
        <dbReference type="SAM" id="Phobius"/>
    </source>
</evidence>
<organism evidence="3 4">
    <name type="scientific">Drosophila busckii</name>
    <name type="common">Fruit fly</name>
    <dbReference type="NCBI Taxonomy" id="30019"/>
    <lineage>
        <taxon>Eukaryota</taxon>
        <taxon>Metazoa</taxon>
        <taxon>Ecdysozoa</taxon>
        <taxon>Arthropoda</taxon>
        <taxon>Hexapoda</taxon>
        <taxon>Insecta</taxon>
        <taxon>Pterygota</taxon>
        <taxon>Neoptera</taxon>
        <taxon>Endopterygota</taxon>
        <taxon>Diptera</taxon>
        <taxon>Brachycera</taxon>
        <taxon>Muscomorpha</taxon>
        <taxon>Ephydroidea</taxon>
        <taxon>Drosophilidae</taxon>
        <taxon>Drosophila</taxon>
    </lineage>
</organism>
<feature type="compositionally biased region" description="Low complexity" evidence="1">
    <location>
        <begin position="1"/>
        <end position="13"/>
    </location>
</feature>
<dbReference type="Proteomes" id="UP000494163">
    <property type="component" value="Chromosome 2R"/>
</dbReference>
<name>A0A0M5IY39_DROBS</name>
<keyword evidence="2" id="KW-0472">Membrane</keyword>
<evidence type="ECO:0000313" key="4">
    <source>
        <dbReference type="Proteomes" id="UP000494163"/>
    </source>
</evidence>
<feature type="non-terminal residue" evidence="3">
    <location>
        <position position="1"/>
    </location>
</feature>
<dbReference type="EMBL" id="CP012524">
    <property type="protein sequence ID" value="ALC42736.1"/>
    <property type="molecule type" value="Genomic_DNA"/>
</dbReference>
<feature type="transmembrane region" description="Helical" evidence="2">
    <location>
        <begin position="708"/>
        <end position="729"/>
    </location>
</feature>
<keyword evidence="2" id="KW-0812">Transmembrane</keyword>
<evidence type="ECO:0000313" key="3">
    <source>
        <dbReference type="EMBL" id="ALC42736.1"/>
    </source>
</evidence>
<keyword evidence="4" id="KW-1185">Reference proteome</keyword>
<dbReference type="OMA" id="IAEWHRK"/>
<feature type="compositionally biased region" description="Acidic residues" evidence="1">
    <location>
        <begin position="51"/>
        <end position="60"/>
    </location>
</feature>
<dbReference type="STRING" id="30019.A0A0M5IY39"/>
<reference evidence="3 4" key="1">
    <citation type="submission" date="2015-08" db="EMBL/GenBank/DDBJ databases">
        <title>Ancestral chromatin configuration constrains chromatin evolution on differentiating sex chromosomes in Drosophila.</title>
        <authorList>
            <person name="Zhou Q."/>
            <person name="Bachtrog D."/>
        </authorList>
    </citation>
    <scope>NUCLEOTIDE SEQUENCE [LARGE SCALE GENOMIC DNA]</scope>
    <source>
        <tissue evidence="3">Whole larvae</tissue>
    </source>
</reference>
<gene>
    <name evidence="3" type="ORF">Dbus_chr2Rg2315</name>
</gene>
<feature type="region of interest" description="Disordered" evidence="1">
    <location>
        <begin position="51"/>
        <end position="80"/>
    </location>
</feature>
<feature type="region of interest" description="Disordered" evidence="1">
    <location>
        <begin position="530"/>
        <end position="551"/>
    </location>
</feature>
<sequence>ICKSTPSTATSKKSSTDISADHVTEAAQVKRTREQAYFNSYDFDAIEVLPYDDDEDDDEPAAVHAGGGGGGSRASSGRYSAHSGSNKYAYQLQQRLGNFFGHKSAASSSETAAAAAAATLPAAAAAATTNSAVVAVGAQTNENFLLPRAMLKYQYQSSHVCSTYSLDEHIYCEPVIDILENSEQAAKSSSNSKLAACGKPTKVLAISQRLDMQNAVTQADSAAKQAAAVEQVQLHLQLQQVVPHYSDKLRILETSIENLDRHLKTFPCLTQQQQHQELPPQERKALMALDISEKLRSYNQLPTIVEQLQVEHSDDSLLDIDLDAFLLRPKGQQSNAHAGIDNACFLSDEQLEENNYKCAKYINSCPEVAYRLEPAHSSSSSYAKRYEDQLHFQSTRELLEDVRDKIRLLTPTPTTDIPPELDGMIQTLKDELESYLKRMNQHSELELRQLCSGLGRQQHVLRLQNAFERRRSYAGGDYESVREIAGLPGLRQQVLSIRCASDPNFKMKRKSITEIFPTAECYVETMTISRSATPTTPSTTPTPTPTPSSYELKTTTTTISQLQRNLSFQKPTLSTHHSQSDLGGGIASDKVDNVAEWHRKKPSIWEMYYGTNRLHQSLLGKQRHGEFVIGSTHPTLSYFVLASMHFILGRNVTNFGSFMLIARSIDGSSSHIIPSSRPESDFTLDLPRAEQLRLKMEKEKKFRQRCRFITTFLSLVFFLLTVMVVSLVLTRGKRMFGSMI</sequence>
<proteinExistence type="predicted"/>